<name>A0A6J4TA64_9ACTN</name>
<proteinExistence type="predicted"/>
<protein>
    <submittedName>
        <fullName evidence="1">Uncharacterized protein</fullName>
    </submittedName>
</protein>
<dbReference type="EMBL" id="CADCVT010000294">
    <property type="protein sequence ID" value="CAA9517402.1"/>
    <property type="molecule type" value="Genomic_DNA"/>
</dbReference>
<accession>A0A6J4TA64</accession>
<reference evidence="1" key="1">
    <citation type="submission" date="2020-02" db="EMBL/GenBank/DDBJ databases">
        <authorList>
            <person name="Meier V. D."/>
        </authorList>
    </citation>
    <scope>NUCLEOTIDE SEQUENCE</scope>
    <source>
        <strain evidence="1">AVDCRST_MAG85</strain>
    </source>
</reference>
<evidence type="ECO:0000313" key="1">
    <source>
        <dbReference type="EMBL" id="CAA9517402.1"/>
    </source>
</evidence>
<dbReference type="AlphaFoldDB" id="A0A6J4TA64"/>
<organism evidence="1">
    <name type="scientific">uncultured Solirubrobacteraceae bacterium</name>
    <dbReference type="NCBI Taxonomy" id="1162706"/>
    <lineage>
        <taxon>Bacteria</taxon>
        <taxon>Bacillati</taxon>
        <taxon>Actinomycetota</taxon>
        <taxon>Thermoleophilia</taxon>
        <taxon>Solirubrobacterales</taxon>
        <taxon>Solirubrobacteraceae</taxon>
        <taxon>environmental samples</taxon>
    </lineage>
</organism>
<gene>
    <name evidence="1" type="ORF">AVDCRST_MAG85-2699</name>
</gene>
<sequence>MRRILLSGELWGHVPKDRTWPAVQAYHGPLADGEPGFEFWAATPPDSGYGPPHWRRRDDGSVRLEGDVAKIRIYVTRVSEDLL</sequence>